<dbReference type="GO" id="GO:0005509">
    <property type="term" value="F:calcium ion binding"/>
    <property type="evidence" value="ECO:0007669"/>
    <property type="project" value="InterPro"/>
</dbReference>
<evidence type="ECO:0000256" key="6">
    <source>
        <dbReference type="ARBA" id="ARBA00023180"/>
    </source>
</evidence>
<dbReference type="PROSITE" id="PS01186">
    <property type="entry name" value="EGF_2"/>
    <property type="match status" value="3"/>
</dbReference>
<evidence type="ECO:0000259" key="8">
    <source>
        <dbReference type="PROSITE" id="PS50026"/>
    </source>
</evidence>
<feature type="disulfide bond" evidence="7">
    <location>
        <begin position="246"/>
        <end position="255"/>
    </location>
</feature>
<evidence type="ECO:0000256" key="2">
    <source>
        <dbReference type="ARBA" id="ARBA00022536"/>
    </source>
</evidence>
<dbReference type="InterPro" id="IPR018097">
    <property type="entry name" value="EGF_Ca-bd_CS"/>
</dbReference>
<dbReference type="GO" id="GO:0005886">
    <property type="term" value="C:plasma membrane"/>
    <property type="evidence" value="ECO:0007669"/>
    <property type="project" value="UniProtKB-ARBA"/>
</dbReference>
<feature type="domain" description="EGF-like" evidence="8">
    <location>
        <begin position="19"/>
        <end position="56"/>
    </location>
</feature>
<dbReference type="WBParaSite" id="SBAD_0000686101-mRNA-1">
    <property type="protein sequence ID" value="SBAD_0000686101-mRNA-1"/>
    <property type="gene ID" value="SBAD_0000686101"/>
</dbReference>
<sequence>LFLISKFFKFKVVGEHCQYINYCIVGEPCLNGGTCVPEENNYKCFCSSGFTGHDCQDDFDECQEHHPCLNGGTCLNSFGFYEYVKLCRCLSLSIDERDDCGELVYDQSARFCHNGGVYVPFLRTHNCLCNEGFTGRMCEVNIDDCQRFDGCEHGGTCVDGVNSFFCLCSPAFTGRVCELDVDECELDPGLCQNDGTCYNKFGDFECACVATWEGRYCELNVDDCRDVICTNGGSCHDLIGQFECECPSGFTGMICHLRDWCVYDNPCYGDALCSMDPVFGDYHCTCSTYYAGVNCSEPRWLKNASLSVENRLMFL</sequence>
<dbReference type="InterPro" id="IPR013032">
    <property type="entry name" value="EGF-like_CS"/>
</dbReference>
<feature type="domain" description="EGF-like" evidence="8">
    <location>
        <begin position="96"/>
        <end position="139"/>
    </location>
</feature>
<evidence type="ECO:0000256" key="1">
    <source>
        <dbReference type="ARBA" id="ARBA00022473"/>
    </source>
</evidence>
<dbReference type="PROSITE" id="PS00022">
    <property type="entry name" value="EGF_1"/>
    <property type="match status" value="6"/>
</dbReference>
<dbReference type="FunFam" id="2.10.25.10:FF:000142">
    <property type="entry name" value="Crumbs cell polarity complex component 2"/>
    <property type="match status" value="1"/>
</dbReference>
<evidence type="ECO:0000313" key="9">
    <source>
        <dbReference type="WBParaSite" id="SBAD_0000686101-mRNA-1"/>
    </source>
</evidence>
<feature type="disulfide bond" evidence="7">
    <location>
        <begin position="168"/>
        <end position="177"/>
    </location>
</feature>
<dbReference type="AlphaFoldDB" id="A0A183ISK7"/>
<feature type="disulfide bond" evidence="7">
    <location>
        <begin position="46"/>
        <end position="55"/>
    </location>
</feature>
<dbReference type="CDD" id="cd00054">
    <property type="entry name" value="EGF_CA"/>
    <property type="match status" value="4"/>
</dbReference>
<organism evidence="9">
    <name type="scientific">Soboliphyme baturini</name>
    <dbReference type="NCBI Taxonomy" id="241478"/>
    <lineage>
        <taxon>Eukaryota</taxon>
        <taxon>Metazoa</taxon>
        <taxon>Ecdysozoa</taxon>
        <taxon>Nematoda</taxon>
        <taxon>Enoplea</taxon>
        <taxon>Dorylaimia</taxon>
        <taxon>Dioctophymatida</taxon>
        <taxon>Dioctophymatoidea</taxon>
        <taxon>Soboliphymatidae</taxon>
        <taxon>Soboliphyme</taxon>
    </lineage>
</organism>
<dbReference type="FunFam" id="2.10.25.10:FF:000230">
    <property type="entry name" value="Delta-like protein"/>
    <property type="match status" value="1"/>
</dbReference>
<dbReference type="InterPro" id="IPR001881">
    <property type="entry name" value="EGF-like_Ca-bd_dom"/>
</dbReference>
<comment type="caution">
    <text evidence="7">Lacks conserved residue(s) required for the propagation of feature annotation.</text>
</comment>
<dbReference type="FunFam" id="2.10.25.10:FF:000125">
    <property type="entry name" value="Neurogenic locus notch protein-like"/>
    <property type="match status" value="1"/>
</dbReference>
<dbReference type="FunFam" id="2.10.25.10:FF:000080">
    <property type="entry name" value="Neurogenic locus notch 1"/>
    <property type="match status" value="1"/>
</dbReference>
<dbReference type="GO" id="GO:0000902">
    <property type="term" value="P:cell morphogenesis"/>
    <property type="evidence" value="ECO:0007669"/>
    <property type="project" value="UniProtKB-ARBA"/>
</dbReference>
<dbReference type="InterPro" id="IPR049883">
    <property type="entry name" value="NOTCH1_EGF-like"/>
</dbReference>
<dbReference type="Pfam" id="PF00008">
    <property type="entry name" value="EGF"/>
    <property type="match status" value="1"/>
</dbReference>
<evidence type="ECO:0000256" key="3">
    <source>
        <dbReference type="ARBA" id="ARBA00022729"/>
    </source>
</evidence>
<evidence type="ECO:0000256" key="5">
    <source>
        <dbReference type="ARBA" id="ARBA00023157"/>
    </source>
</evidence>
<keyword evidence="1" id="KW-0217">Developmental protein</keyword>
<dbReference type="PROSITE" id="PS50026">
    <property type="entry name" value="EGF_3"/>
    <property type="match status" value="7"/>
</dbReference>
<evidence type="ECO:0000256" key="4">
    <source>
        <dbReference type="ARBA" id="ARBA00022737"/>
    </source>
</evidence>
<keyword evidence="4" id="KW-0677">Repeat</keyword>
<dbReference type="SUPFAM" id="SSF57196">
    <property type="entry name" value="EGF/Laminin"/>
    <property type="match status" value="6"/>
</dbReference>
<accession>A0A183ISK7</accession>
<dbReference type="InterPro" id="IPR000742">
    <property type="entry name" value="EGF"/>
</dbReference>
<keyword evidence="6" id="KW-0325">Glycoprotein</keyword>
<feature type="disulfide bond" evidence="7">
    <location>
        <begin position="208"/>
        <end position="217"/>
    </location>
</feature>
<dbReference type="PANTHER" id="PTHR12916:SF4">
    <property type="entry name" value="UNINFLATABLE, ISOFORM C"/>
    <property type="match status" value="1"/>
</dbReference>
<dbReference type="GO" id="GO:0048666">
    <property type="term" value="P:neuron development"/>
    <property type="evidence" value="ECO:0007669"/>
    <property type="project" value="UniProtKB-ARBA"/>
</dbReference>
<feature type="domain" description="EGF-like" evidence="8">
    <location>
        <begin position="257"/>
        <end position="296"/>
    </location>
</feature>
<feature type="disulfide bond" evidence="7">
    <location>
        <begin position="286"/>
        <end position="295"/>
    </location>
</feature>
<dbReference type="SMART" id="SM00181">
    <property type="entry name" value="EGF"/>
    <property type="match status" value="7"/>
</dbReference>
<proteinExistence type="predicted"/>
<keyword evidence="5 7" id="KW-1015">Disulfide bond</keyword>
<feature type="domain" description="EGF-like" evidence="8">
    <location>
        <begin position="180"/>
        <end position="218"/>
    </location>
</feature>
<reference evidence="9" key="1">
    <citation type="submission" date="2016-06" db="UniProtKB">
        <authorList>
            <consortium name="WormBaseParasite"/>
        </authorList>
    </citation>
    <scope>IDENTIFICATION</scope>
</reference>
<name>A0A183ISK7_9BILA</name>
<feature type="domain" description="EGF-like" evidence="8">
    <location>
        <begin position="141"/>
        <end position="178"/>
    </location>
</feature>
<feature type="domain" description="EGF-like" evidence="8">
    <location>
        <begin position="58"/>
        <end position="88"/>
    </location>
</feature>
<dbReference type="SMART" id="SM00179">
    <property type="entry name" value="EGF_CA"/>
    <property type="match status" value="6"/>
</dbReference>
<keyword evidence="2 7" id="KW-0245">EGF-like domain</keyword>
<protein>
    <submittedName>
        <fullName evidence="9">Protein eyes shut</fullName>
    </submittedName>
</protein>
<dbReference type="Pfam" id="PF07645">
    <property type="entry name" value="EGF_CA"/>
    <property type="match status" value="1"/>
</dbReference>
<dbReference type="PROSITE" id="PS01187">
    <property type="entry name" value="EGF_CA"/>
    <property type="match status" value="2"/>
</dbReference>
<dbReference type="Pfam" id="PF12661">
    <property type="entry name" value="hEGF"/>
    <property type="match status" value="2"/>
</dbReference>
<feature type="disulfide bond" evidence="7">
    <location>
        <begin position="267"/>
        <end position="284"/>
    </location>
</feature>
<feature type="domain" description="EGF-like" evidence="8">
    <location>
        <begin position="220"/>
        <end position="256"/>
    </location>
</feature>
<dbReference type="Gene3D" id="2.10.25.10">
    <property type="entry name" value="Laminin"/>
    <property type="match status" value="6"/>
</dbReference>
<dbReference type="PROSITE" id="PS00010">
    <property type="entry name" value="ASX_HYDROXYL"/>
    <property type="match status" value="3"/>
</dbReference>
<dbReference type="PANTHER" id="PTHR12916">
    <property type="entry name" value="CYTOCHROME C OXIDASE POLYPEPTIDE VIC-2"/>
    <property type="match status" value="1"/>
</dbReference>
<dbReference type="InterPro" id="IPR000152">
    <property type="entry name" value="EGF-type_Asp/Asn_hydroxyl_site"/>
</dbReference>
<evidence type="ECO:0000256" key="7">
    <source>
        <dbReference type="PROSITE-ProRule" id="PRU00076"/>
    </source>
</evidence>
<dbReference type="GO" id="GO:0042063">
    <property type="term" value="P:gliogenesis"/>
    <property type="evidence" value="ECO:0007669"/>
    <property type="project" value="UniProtKB-ARBA"/>
</dbReference>
<feature type="disulfide bond" evidence="7">
    <location>
        <begin position="129"/>
        <end position="138"/>
    </location>
</feature>
<keyword evidence="3" id="KW-0732">Signal</keyword>